<feature type="region of interest" description="Disordered" evidence="1">
    <location>
        <begin position="1"/>
        <end position="47"/>
    </location>
</feature>
<feature type="compositionally biased region" description="Polar residues" evidence="1">
    <location>
        <begin position="104"/>
        <end position="116"/>
    </location>
</feature>
<sequence>MAPRKPTKAGSTGEDPGRADTDVDEEDDDEREAGSDEDGGSRGYTPNVVWVKAGAGSNALPVCPQDVAGANALLAISSSMAKIGAIARKKKKGVVQIAGGFSASEASSDGTPTSPALQRVVP</sequence>
<evidence type="ECO:0000313" key="2">
    <source>
        <dbReference type="EMBL" id="EAZ06732.1"/>
    </source>
</evidence>
<dbReference type="STRING" id="39946.A2YUH1"/>
<evidence type="ECO:0000256" key="1">
    <source>
        <dbReference type="SAM" id="MobiDB-lite"/>
    </source>
</evidence>
<organism evidence="2 3">
    <name type="scientific">Oryza sativa subsp. indica</name>
    <name type="common">Rice</name>
    <dbReference type="NCBI Taxonomy" id="39946"/>
    <lineage>
        <taxon>Eukaryota</taxon>
        <taxon>Viridiplantae</taxon>
        <taxon>Streptophyta</taxon>
        <taxon>Embryophyta</taxon>
        <taxon>Tracheophyta</taxon>
        <taxon>Spermatophyta</taxon>
        <taxon>Magnoliopsida</taxon>
        <taxon>Liliopsida</taxon>
        <taxon>Poales</taxon>
        <taxon>Poaceae</taxon>
        <taxon>BOP clade</taxon>
        <taxon>Oryzoideae</taxon>
        <taxon>Oryzeae</taxon>
        <taxon>Oryzinae</taxon>
        <taxon>Oryza</taxon>
        <taxon>Oryza sativa</taxon>
    </lineage>
</organism>
<name>A2YUH1_ORYSI</name>
<dbReference type="HOGENOM" id="CLU_2030596_0_0_1"/>
<evidence type="ECO:0000313" key="3">
    <source>
        <dbReference type="Proteomes" id="UP000007015"/>
    </source>
</evidence>
<accession>A2YUH1</accession>
<dbReference type="AlphaFoldDB" id="A2YUH1"/>
<proteinExistence type="predicted"/>
<protein>
    <submittedName>
        <fullName evidence="2">Uncharacterized protein</fullName>
    </submittedName>
</protein>
<dbReference type="EMBL" id="CM000133">
    <property type="protein sequence ID" value="EAZ06732.1"/>
    <property type="molecule type" value="Genomic_DNA"/>
</dbReference>
<keyword evidence="3" id="KW-1185">Reference proteome</keyword>
<reference evidence="2 3" key="1">
    <citation type="journal article" date="2005" name="PLoS Biol.">
        <title>The genomes of Oryza sativa: a history of duplications.</title>
        <authorList>
            <person name="Yu J."/>
            <person name="Wang J."/>
            <person name="Lin W."/>
            <person name="Li S."/>
            <person name="Li H."/>
            <person name="Zhou J."/>
            <person name="Ni P."/>
            <person name="Dong W."/>
            <person name="Hu S."/>
            <person name="Zeng C."/>
            <person name="Zhang J."/>
            <person name="Zhang Y."/>
            <person name="Li R."/>
            <person name="Xu Z."/>
            <person name="Li S."/>
            <person name="Li X."/>
            <person name="Zheng H."/>
            <person name="Cong L."/>
            <person name="Lin L."/>
            <person name="Yin J."/>
            <person name="Geng J."/>
            <person name="Li G."/>
            <person name="Shi J."/>
            <person name="Liu J."/>
            <person name="Lv H."/>
            <person name="Li J."/>
            <person name="Wang J."/>
            <person name="Deng Y."/>
            <person name="Ran L."/>
            <person name="Shi X."/>
            <person name="Wang X."/>
            <person name="Wu Q."/>
            <person name="Li C."/>
            <person name="Ren X."/>
            <person name="Wang J."/>
            <person name="Wang X."/>
            <person name="Li D."/>
            <person name="Liu D."/>
            <person name="Zhang X."/>
            <person name="Ji Z."/>
            <person name="Zhao W."/>
            <person name="Sun Y."/>
            <person name="Zhang Z."/>
            <person name="Bao J."/>
            <person name="Han Y."/>
            <person name="Dong L."/>
            <person name="Ji J."/>
            <person name="Chen P."/>
            <person name="Wu S."/>
            <person name="Liu J."/>
            <person name="Xiao Y."/>
            <person name="Bu D."/>
            <person name="Tan J."/>
            <person name="Yang L."/>
            <person name="Ye C."/>
            <person name="Zhang J."/>
            <person name="Xu J."/>
            <person name="Zhou Y."/>
            <person name="Yu Y."/>
            <person name="Zhang B."/>
            <person name="Zhuang S."/>
            <person name="Wei H."/>
            <person name="Liu B."/>
            <person name="Lei M."/>
            <person name="Yu H."/>
            <person name="Li Y."/>
            <person name="Xu H."/>
            <person name="Wei S."/>
            <person name="He X."/>
            <person name="Fang L."/>
            <person name="Zhang Z."/>
            <person name="Zhang Y."/>
            <person name="Huang X."/>
            <person name="Su Z."/>
            <person name="Tong W."/>
            <person name="Li J."/>
            <person name="Tong Z."/>
            <person name="Li S."/>
            <person name="Ye J."/>
            <person name="Wang L."/>
            <person name="Fang L."/>
            <person name="Lei T."/>
            <person name="Chen C."/>
            <person name="Chen H."/>
            <person name="Xu Z."/>
            <person name="Li H."/>
            <person name="Huang H."/>
            <person name="Zhang F."/>
            <person name="Xu H."/>
            <person name="Li N."/>
            <person name="Zhao C."/>
            <person name="Li S."/>
            <person name="Dong L."/>
            <person name="Huang Y."/>
            <person name="Li L."/>
            <person name="Xi Y."/>
            <person name="Qi Q."/>
            <person name="Li W."/>
            <person name="Zhang B."/>
            <person name="Hu W."/>
            <person name="Zhang Y."/>
            <person name="Tian X."/>
            <person name="Jiao Y."/>
            <person name="Liang X."/>
            <person name="Jin J."/>
            <person name="Gao L."/>
            <person name="Zheng W."/>
            <person name="Hao B."/>
            <person name="Liu S."/>
            <person name="Wang W."/>
            <person name="Yuan L."/>
            <person name="Cao M."/>
            <person name="McDermott J."/>
            <person name="Samudrala R."/>
            <person name="Wang J."/>
            <person name="Wong G.K."/>
            <person name="Yang H."/>
        </authorList>
    </citation>
    <scope>NUCLEOTIDE SEQUENCE [LARGE SCALE GENOMIC DNA]</scope>
    <source>
        <strain evidence="3">cv. 93-11</strain>
    </source>
</reference>
<dbReference type="Proteomes" id="UP000007015">
    <property type="component" value="Chromosome 8"/>
</dbReference>
<dbReference type="Gramene" id="BGIOSGA028540-TA">
    <property type="protein sequence ID" value="BGIOSGA028540-PA"/>
    <property type="gene ID" value="BGIOSGA028540"/>
</dbReference>
<feature type="compositionally biased region" description="Acidic residues" evidence="1">
    <location>
        <begin position="22"/>
        <end position="38"/>
    </location>
</feature>
<gene>
    <name evidence="2" type="ORF">OsI_28974</name>
</gene>
<feature type="region of interest" description="Disordered" evidence="1">
    <location>
        <begin position="102"/>
        <end position="122"/>
    </location>
</feature>